<dbReference type="GO" id="GO:0010468">
    <property type="term" value="P:regulation of gene expression"/>
    <property type="evidence" value="ECO:0007669"/>
    <property type="project" value="UniProtKB-ARBA"/>
</dbReference>
<evidence type="ECO:0000256" key="10">
    <source>
        <dbReference type="ARBA" id="ARBA00023125"/>
    </source>
</evidence>
<feature type="region of interest" description="Disordered" evidence="14">
    <location>
        <begin position="539"/>
        <end position="604"/>
    </location>
</feature>
<dbReference type="GO" id="GO:0006338">
    <property type="term" value="P:chromatin remodeling"/>
    <property type="evidence" value="ECO:0007669"/>
    <property type="project" value="TreeGrafter"/>
</dbReference>
<keyword evidence="10" id="KW-0238">DNA-binding</keyword>
<proteinExistence type="inferred from homology"/>
<dbReference type="PANTHER" id="PTHR46357">
    <property type="entry name" value="TRANSCRIPTIONAL REGULATOR ATRX"/>
    <property type="match status" value="1"/>
</dbReference>
<dbReference type="AlphaFoldDB" id="A0A5N4ARL4"/>
<dbReference type="GO" id="GO:0005524">
    <property type="term" value="F:ATP binding"/>
    <property type="evidence" value="ECO:0007669"/>
    <property type="project" value="UniProtKB-KW"/>
</dbReference>
<keyword evidence="11" id="KW-0234">DNA repair</keyword>
<evidence type="ECO:0000256" key="6">
    <source>
        <dbReference type="ARBA" id="ARBA00022771"/>
    </source>
</evidence>
<evidence type="ECO:0000256" key="11">
    <source>
        <dbReference type="ARBA" id="ARBA00023204"/>
    </source>
</evidence>
<dbReference type="PANTHER" id="PTHR46357:SF1">
    <property type="entry name" value="TRANSCRIPTIONAL REGULATOR ATRX"/>
    <property type="match status" value="1"/>
</dbReference>
<dbReference type="GO" id="GO:0003678">
    <property type="term" value="F:DNA helicase activity"/>
    <property type="evidence" value="ECO:0007669"/>
    <property type="project" value="UniProtKB-EC"/>
</dbReference>
<dbReference type="EMBL" id="VVIM01000005">
    <property type="protein sequence ID" value="KAB0799967.1"/>
    <property type="molecule type" value="Genomic_DNA"/>
</dbReference>
<comment type="similarity">
    <text evidence="2">Belongs to the SNF2/RAD54 helicase family.</text>
</comment>
<feature type="domain" description="PHD-type" evidence="15">
    <location>
        <begin position="96"/>
        <end position="234"/>
    </location>
</feature>
<dbReference type="InterPro" id="IPR052131">
    <property type="entry name" value="ATRX_domain-containing"/>
</dbReference>
<keyword evidence="9" id="KW-0067">ATP-binding</keyword>
<feature type="compositionally biased region" description="Polar residues" evidence="14">
    <location>
        <begin position="736"/>
        <end position="746"/>
    </location>
</feature>
<evidence type="ECO:0000256" key="14">
    <source>
        <dbReference type="SAM" id="MobiDB-lite"/>
    </source>
</evidence>
<dbReference type="OrthoDB" id="6286493at2759"/>
<evidence type="ECO:0000256" key="2">
    <source>
        <dbReference type="ARBA" id="ARBA00007025"/>
    </source>
</evidence>
<dbReference type="InterPro" id="IPR013083">
    <property type="entry name" value="Znf_RING/FYVE/PHD"/>
</dbReference>
<evidence type="ECO:0000256" key="13">
    <source>
        <dbReference type="ARBA" id="ARBA00047995"/>
    </source>
</evidence>
<dbReference type="GO" id="GO:0008270">
    <property type="term" value="F:zinc ion binding"/>
    <property type="evidence" value="ECO:0007669"/>
    <property type="project" value="UniProtKB-KW"/>
</dbReference>
<evidence type="ECO:0000256" key="1">
    <source>
        <dbReference type="ARBA" id="ARBA00004123"/>
    </source>
</evidence>
<dbReference type="Proteomes" id="UP000327044">
    <property type="component" value="Unassembled WGS sequence"/>
</dbReference>
<accession>A0A5N4ARL4</accession>
<dbReference type="GO" id="GO:0005721">
    <property type="term" value="C:pericentric heterochromatin"/>
    <property type="evidence" value="ECO:0007669"/>
    <property type="project" value="TreeGrafter"/>
</dbReference>
<dbReference type="CDD" id="cd11726">
    <property type="entry name" value="ADDz_ATRX"/>
    <property type="match status" value="1"/>
</dbReference>
<keyword evidence="4" id="KW-0547">Nucleotide-binding</keyword>
<keyword evidence="6" id="KW-0863">Zinc-finger</keyword>
<evidence type="ECO:0000256" key="5">
    <source>
        <dbReference type="ARBA" id="ARBA00022763"/>
    </source>
</evidence>
<evidence type="ECO:0000256" key="12">
    <source>
        <dbReference type="ARBA" id="ARBA00023242"/>
    </source>
</evidence>
<evidence type="ECO:0000256" key="9">
    <source>
        <dbReference type="ARBA" id="ARBA00022840"/>
    </source>
</evidence>
<evidence type="ECO:0000256" key="8">
    <source>
        <dbReference type="ARBA" id="ARBA00022833"/>
    </source>
</evidence>
<evidence type="ECO:0000256" key="4">
    <source>
        <dbReference type="ARBA" id="ARBA00022741"/>
    </source>
</evidence>
<comment type="subcellular location">
    <subcellularLocation>
        <location evidence="1">Nucleus</location>
    </subcellularLocation>
</comment>
<evidence type="ECO:0000256" key="3">
    <source>
        <dbReference type="ARBA" id="ARBA00022723"/>
    </source>
</evidence>
<name>A0A5N4ARL4_PHOPY</name>
<sequence>MDVEEIDPMDLLSPDLAIDNVDPLSTCPEDEDDNDVEEIIQEPVIIDILDDEPENPPITNGVAHSEEPSLIVFHPGQVPDDYTDEERVVYEKICGPGQQAVQFHRLHCTACNAHLGSAPADQDDRYLHPLMKVLICKSCFDFYGSGDFDRDDDGSELYCRWCGQGGKVLCCAQCAYVFCQRCIRVNLGKKALDMVKASDDWLCFVCNPNQIVKLRVICRALYDYVQEELKRCKDRSQAQILSKDKSLCCKTKPVAVKRKENDTTYDPENRKKKKLRINSVSTTPKEPVTNTSSTWVETHEDEVVCTPDISMLMDEEESHQQPHFTMPDNDPLSDGTPETLPPPMVPLTPVAATDIQFVNQTKSKVARKTQANRLGYTISPKVMKKVDAKGKANSNVVRKSVAFDKLQYDWFEKATKLTADVNQSLSTKLSTLSKNECTIQSLASLAQMHNDLQAMLSGAINSLMEVRKTLRSDFIASIKKLQFTESIDEAPPAAVLNNNDIIEVDSTVLTEENSPQGSRNYIKVKPTSELLASSVITIPDDATPQEPAPTPQESPTTPRGCPTTPEERPTTPEERPTTPKPSTPSPEREQINCEADEDDQNQTEDLSEIVESLNPETVTQIKRALLESKFEKIVNENLSVNANLPRDDLKKMASVRVVLSPNYVPKTPPLRPSKQYSPPTISESQNQVVISNIDDEEDIENILSASLLLNPAKKVRTADSTDDSDDQNDPLALDPDSSNNDTNISNGAFDEDANLNNDLSNTTEGIAVL</sequence>
<comment type="caution">
    <text evidence="16">The sequence shown here is derived from an EMBL/GenBank/DDBJ whole genome shotgun (WGS) entry which is preliminary data.</text>
</comment>
<feature type="compositionally biased region" description="Basic and acidic residues" evidence="14">
    <location>
        <begin position="565"/>
        <end position="577"/>
    </location>
</feature>
<dbReference type="InParanoid" id="A0A5N4ARL4"/>
<dbReference type="InterPro" id="IPR041430">
    <property type="entry name" value="ADD_ATRX"/>
</dbReference>
<dbReference type="GO" id="GO:0005634">
    <property type="term" value="C:nucleus"/>
    <property type="evidence" value="ECO:0007669"/>
    <property type="project" value="UniProtKB-SubCell"/>
</dbReference>
<dbReference type="Gene3D" id="3.30.40.10">
    <property type="entry name" value="Zinc/RING finger domain, C3HC4 (zinc finger)"/>
    <property type="match status" value="1"/>
</dbReference>
<gene>
    <name evidence="16" type="ORF">PPYR_07847</name>
</gene>
<keyword evidence="5" id="KW-0227">DNA damage</keyword>
<keyword evidence="7" id="KW-0378">Hydrolase</keyword>
<feature type="compositionally biased region" description="Low complexity" evidence="14">
    <location>
        <begin position="554"/>
        <end position="564"/>
    </location>
</feature>
<dbReference type="GO" id="GO:0016787">
    <property type="term" value="F:hydrolase activity"/>
    <property type="evidence" value="ECO:0007669"/>
    <property type="project" value="UniProtKB-KW"/>
</dbReference>
<dbReference type="GO" id="GO:0006281">
    <property type="term" value="P:DNA repair"/>
    <property type="evidence" value="ECO:0007669"/>
    <property type="project" value="UniProtKB-KW"/>
</dbReference>
<comment type="catalytic activity">
    <reaction evidence="13">
        <text>ATP + H2O = ADP + phosphate + H(+)</text>
        <dbReference type="Rhea" id="RHEA:13065"/>
        <dbReference type="ChEBI" id="CHEBI:15377"/>
        <dbReference type="ChEBI" id="CHEBI:15378"/>
        <dbReference type="ChEBI" id="CHEBI:30616"/>
        <dbReference type="ChEBI" id="CHEBI:43474"/>
        <dbReference type="ChEBI" id="CHEBI:456216"/>
        <dbReference type="EC" id="3.6.4.12"/>
    </reaction>
</comment>
<dbReference type="GO" id="GO:0031297">
    <property type="term" value="P:replication fork processing"/>
    <property type="evidence" value="ECO:0007669"/>
    <property type="project" value="TreeGrafter"/>
</dbReference>
<feature type="region of interest" description="Disordered" evidence="14">
    <location>
        <begin position="717"/>
        <end position="769"/>
    </location>
</feature>
<dbReference type="GO" id="GO:0031490">
    <property type="term" value="F:chromatin DNA binding"/>
    <property type="evidence" value="ECO:0007669"/>
    <property type="project" value="TreeGrafter"/>
</dbReference>
<dbReference type="InterPro" id="IPR025766">
    <property type="entry name" value="ADD"/>
</dbReference>
<evidence type="ECO:0000259" key="15">
    <source>
        <dbReference type="PROSITE" id="PS51533"/>
    </source>
</evidence>
<dbReference type="Pfam" id="PF17981">
    <property type="entry name" value="ADD_ATRX"/>
    <property type="match status" value="1"/>
</dbReference>
<feature type="compositionally biased region" description="Polar residues" evidence="14">
    <location>
        <begin position="754"/>
        <end position="769"/>
    </location>
</feature>
<protein>
    <recommendedName>
        <fullName evidence="15">PHD-type domain-containing protein</fullName>
    </recommendedName>
</protein>
<keyword evidence="8" id="KW-0862">Zinc</keyword>
<reference evidence="16 17" key="1">
    <citation type="journal article" date="2018" name="Elife">
        <title>Firefly genomes illuminate parallel origins of bioluminescence in beetles.</title>
        <authorList>
            <person name="Fallon T.R."/>
            <person name="Lower S.E."/>
            <person name="Chang C.H."/>
            <person name="Bessho-Uehara M."/>
            <person name="Martin G.J."/>
            <person name="Bewick A.J."/>
            <person name="Behringer M."/>
            <person name="Debat H.J."/>
            <person name="Wong I."/>
            <person name="Day J.C."/>
            <person name="Suvorov A."/>
            <person name="Silva C.J."/>
            <person name="Stanger-Hall K.F."/>
            <person name="Hall D.W."/>
            <person name="Schmitz R.J."/>
            <person name="Nelson D.R."/>
            <person name="Lewis S.M."/>
            <person name="Shigenobu S."/>
            <person name="Bybee S.M."/>
            <person name="Larracuente A.M."/>
            <person name="Oba Y."/>
            <person name="Weng J.K."/>
        </authorList>
    </citation>
    <scope>NUCLEOTIDE SEQUENCE [LARGE SCALE GENOMIC DNA]</scope>
    <source>
        <strain evidence="16">1611_PpyrPB1</strain>
        <tissue evidence="16">Whole body</tissue>
    </source>
</reference>
<evidence type="ECO:0000313" key="17">
    <source>
        <dbReference type="Proteomes" id="UP000327044"/>
    </source>
</evidence>
<keyword evidence="3" id="KW-0479">Metal-binding</keyword>
<keyword evidence="12" id="KW-0539">Nucleus</keyword>
<evidence type="ECO:0000256" key="7">
    <source>
        <dbReference type="ARBA" id="ARBA00022801"/>
    </source>
</evidence>
<dbReference type="SUPFAM" id="SSF57903">
    <property type="entry name" value="FYVE/PHD zinc finger"/>
    <property type="match status" value="1"/>
</dbReference>
<feature type="compositionally biased region" description="Acidic residues" evidence="14">
    <location>
        <begin position="594"/>
        <end position="604"/>
    </location>
</feature>
<dbReference type="PROSITE" id="PS51533">
    <property type="entry name" value="ADD"/>
    <property type="match status" value="1"/>
</dbReference>
<keyword evidence="17" id="KW-1185">Reference proteome</keyword>
<dbReference type="InterPro" id="IPR011011">
    <property type="entry name" value="Znf_FYVE_PHD"/>
</dbReference>
<evidence type="ECO:0000313" key="16">
    <source>
        <dbReference type="EMBL" id="KAB0799967.1"/>
    </source>
</evidence>
<organism evidence="16 17">
    <name type="scientific">Photinus pyralis</name>
    <name type="common">Common eastern firefly</name>
    <name type="synonym">Lampyris pyralis</name>
    <dbReference type="NCBI Taxonomy" id="7054"/>
    <lineage>
        <taxon>Eukaryota</taxon>
        <taxon>Metazoa</taxon>
        <taxon>Ecdysozoa</taxon>
        <taxon>Arthropoda</taxon>
        <taxon>Hexapoda</taxon>
        <taxon>Insecta</taxon>
        <taxon>Pterygota</taxon>
        <taxon>Neoptera</taxon>
        <taxon>Endopterygota</taxon>
        <taxon>Coleoptera</taxon>
        <taxon>Polyphaga</taxon>
        <taxon>Elateriformia</taxon>
        <taxon>Elateroidea</taxon>
        <taxon>Lampyridae</taxon>
        <taxon>Lampyrinae</taxon>
        <taxon>Photinus</taxon>
    </lineage>
</organism>